<dbReference type="GO" id="GO:0001653">
    <property type="term" value="F:peptide receptor activity"/>
    <property type="evidence" value="ECO:0007669"/>
    <property type="project" value="TreeGrafter"/>
</dbReference>
<keyword evidence="4" id="KW-1003">Cell membrane</keyword>
<dbReference type="Pfam" id="PF00211">
    <property type="entry name" value="Guanylate_cyc"/>
    <property type="match status" value="2"/>
</dbReference>
<dbReference type="InterPro" id="IPR018297">
    <property type="entry name" value="A/G_cyclase_CS"/>
</dbReference>
<evidence type="ECO:0000313" key="20">
    <source>
        <dbReference type="EMBL" id="CAG2242909.1"/>
    </source>
</evidence>
<dbReference type="Pfam" id="PF07714">
    <property type="entry name" value="PK_Tyr_Ser-Thr"/>
    <property type="match status" value="1"/>
</dbReference>
<feature type="chain" id="PRO_5035782540" description="Guanylate cyclase" evidence="17">
    <location>
        <begin position="18"/>
        <end position="1091"/>
    </location>
</feature>
<dbReference type="PROSITE" id="PS00452">
    <property type="entry name" value="GUANYLATE_CYCLASE_1"/>
    <property type="match status" value="1"/>
</dbReference>
<dbReference type="OrthoDB" id="60033at2759"/>
<dbReference type="GO" id="GO:0004016">
    <property type="term" value="F:adenylate cyclase activity"/>
    <property type="evidence" value="ECO:0007669"/>
    <property type="project" value="TreeGrafter"/>
</dbReference>
<evidence type="ECO:0000256" key="13">
    <source>
        <dbReference type="ARBA" id="ARBA00023239"/>
    </source>
</evidence>
<keyword evidence="10" id="KW-0472">Membrane</keyword>
<dbReference type="GO" id="GO:0004383">
    <property type="term" value="F:guanylate cyclase activity"/>
    <property type="evidence" value="ECO:0007669"/>
    <property type="project" value="UniProtKB-EC"/>
</dbReference>
<dbReference type="FunFam" id="3.30.70.1230:FF:000115">
    <property type="entry name" value="Soluble guanylate cyclase gcy-35"/>
    <property type="match status" value="1"/>
</dbReference>
<keyword evidence="12" id="KW-0325">Glycoprotein</keyword>
<evidence type="ECO:0000256" key="8">
    <source>
        <dbReference type="ARBA" id="ARBA00022989"/>
    </source>
</evidence>
<dbReference type="Gene3D" id="3.30.70.1230">
    <property type="entry name" value="Nucleotide cyclase"/>
    <property type="match status" value="1"/>
</dbReference>
<protein>
    <recommendedName>
        <fullName evidence="3 16">Guanylate cyclase</fullName>
        <ecNumber evidence="3 16">4.6.1.2</ecNumber>
    </recommendedName>
</protein>
<comment type="catalytic activity">
    <reaction evidence="1 16">
        <text>GTP = 3',5'-cyclic GMP + diphosphate</text>
        <dbReference type="Rhea" id="RHEA:13665"/>
        <dbReference type="ChEBI" id="CHEBI:33019"/>
        <dbReference type="ChEBI" id="CHEBI:37565"/>
        <dbReference type="ChEBI" id="CHEBI:57746"/>
        <dbReference type="EC" id="4.6.1.2"/>
    </reaction>
</comment>
<comment type="caution">
    <text evidence="20">The sequence shown here is derived from an EMBL/GenBank/DDBJ whole genome shotgun (WGS) entry which is preliminary data.</text>
</comment>
<feature type="domain" description="Protein kinase" evidence="18">
    <location>
        <begin position="431"/>
        <end position="751"/>
    </location>
</feature>
<dbReference type="GO" id="GO:0007168">
    <property type="term" value="P:receptor guanylyl cyclase signaling pathway"/>
    <property type="evidence" value="ECO:0007669"/>
    <property type="project" value="TreeGrafter"/>
</dbReference>
<dbReference type="PROSITE" id="PS50011">
    <property type="entry name" value="PROTEIN_KINASE_DOM"/>
    <property type="match status" value="1"/>
</dbReference>
<dbReference type="InterPro" id="IPR001054">
    <property type="entry name" value="A/G_cyclase"/>
</dbReference>
<dbReference type="InterPro" id="IPR001828">
    <property type="entry name" value="ANF_lig-bd_rcpt"/>
</dbReference>
<dbReference type="GO" id="GO:0004672">
    <property type="term" value="F:protein kinase activity"/>
    <property type="evidence" value="ECO:0007669"/>
    <property type="project" value="InterPro"/>
</dbReference>
<dbReference type="PRINTS" id="PR00255">
    <property type="entry name" value="NATPEPTIDER"/>
</dbReference>
<evidence type="ECO:0000256" key="16">
    <source>
        <dbReference type="RuleBase" id="RU003431"/>
    </source>
</evidence>
<dbReference type="SUPFAM" id="SSF53822">
    <property type="entry name" value="Periplasmic binding protein-like I"/>
    <property type="match status" value="1"/>
</dbReference>
<dbReference type="PANTHER" id="PTHR11920:SF494">
    <property type="entry name" value="ATRIAL NATRIURETIC PEPTIDE RECEPTOR 2"/>
    <property type="match status" value="1"/>
</dbReference>
<dbReference type="InterPro" id="IPR011009">
    <property type="entry name" value="Kinase-like_dom_sf"/>
</dbReference>
<evidence type="ECO:0000256" key="9">
    <source>
        <dbReference type="ARBA" id="ARBA00023134"/>
    </source>
</evidence>
<dbReference type="InterPro" id="IPR001170">
    <property type="entry name" value="ANPR/GUC"/>
</dbReference>
<evidence type="ECO:0000256" key="6">
    <source>
        <dbReference type="ARBA" id="ARBA00022729"/>
    </source>
</evidence>
<gene>
    <name evidence="20" type="ORF">MEDL_55049</name>
</gene>
<dbReference type="AlphaFoldDB" id="A0A8S3UGR4"/>
<evidence type="ECO:0000256" key="7">
    <source>
        <dbReference type="ARBA" id="ARBA00022741"/>
    </source>
</evidence>
<dbReference type="EC" id="4.6.1.2" evidence="3 16"/>
<dbReference type="InterPro" id="IPR028082">
    <property type="entry name" value="Peripla_BP_I"/>
</dbReference>
<dbReference type="Proteomes" id="UP000683360">
    <property type="component" value="Unassembled WGS sequence"/>
</dbReference>
<dbReference type="InterPro" id="IPR050401">
    <property type="entry name" value="Cyclic_nucleotide_synthase"/>
</dbReference>
<evidence type="ECO:0000256" key="10">
    <source>
        <dbReference type="ARBA" id="ARBA00023136"/>
    </source>
</evidence>
<dbReference type="GO" id="GO:0005525">
    <property type="term" value="F:GTP binding"/>
    <property type="evidence" value="ECO:0007669"/>
    <property type="project" value="UniProtKB-KW"/>
</dbReference>
<keyword evidence="13 15" id="KW-0456">Lyase</keyword>
<evidence type="ECO:0000256" key="2">
    <source>
        <dbReference type="ARBA" id="ARBA00004251"/>
    </source>
</evidence>
<dbReference type="PANTHER" id="PTHR11920">
    <property type="entry name" value="GUANYLYL CYCLASE"/>
    <property type="match status" value="1"/>
</dbReference>
<keyword evidence="6 17" id="KW-0732">Signal</keyword>
<evidence type="ECO:0000256" key="1">
    <source>
        <dbReference type="ARBA" id="ARBA00001436"/>
    </source>
</evidence>
<dbReference type="Gene3D" id="1.10.510.10">
    <property type="entry name" value="Transferase(Phosphotransferase) domain 1"/>
    <property type="match status" value="1"/>
</dbReference>
<keyword evidence="8" id="KW-1133">Transmembrane helix</keyword>
<keyword evidence="14 16" id="KW-0141">cGMP biosynthesis</keyword>
<evidence type="ECO:0000256" key="11">
    <source>
        <dbReference type="ARBA" id="ARBA00023170"/>
    </source>
</evidence>
<dbReference type="Gene3D" id="3.40.50.2300">
    <property type="match status" value="3"/>
</dbReference>
<dbReference type="CDD" id="cd07302">
    <property type="entry name" value="CHD"/>
    <property type="match status" value="1"/>
</dbReference>
<accession>A0A8S3UGR4</accession>
<comment type="similarity">
    <text evidence="15">Belongs to the adenylyl cyclase class-4/guanylyl cyclase family.</text>
</comment>
<keyword evidence="7" id="KW-0547">Nucleotide-binding</keyword>
<evidence type="ECO:0000256" key="15">
    <source>
        <dbReference type="RuleBase" id="RU000405"/>
    </source>
</evidence>
<proteinExistence type="inferred from homology"/>
<dbReference type="InterPro" id="IPR000719">
    <property type="entry name" value="Prot_kinase_dom"/>
</dbReference>
<dbReference type="SUPFAM" id="SSF55073">
    <property type="entry name" value="Nucleotide cyclase"/>
    <property type="match status" value="2"/>
</dbReference>
<dbReference type="GO" id="GO:0035556">
    <property type="term" value="P:intracellular signal transduction"/>
    <property type="evidence" value="ECO:0007669"/>
    <property type="project" value="InterPro"/>
</dbReference>
<dbReference type="EMBL" id="CAJPWZ010002687">
    <property type="protein sequence ID" value="CAG2242909.1"/>
    <property type="molecule type" value="Genomic_DNA"/>
</dbReference>
<reference evidence="20" key="1">
    <citation type="submission" date="2021-03" db="EMBL/GenBank/DDBJ databases">
        <authorList>
            <person name="Bekaert M."/>
        </authorList>
    </citation>
    <scope>NUCLEOTIDE SEQUENCE</scope>
</reference>
<evidence type="ECO:0000256" key="12">
    <source>
        <dbReference type="ARBA" id="ARBA00023180"/>
    </source>
</evidence>
<dbReference type="CDD" id="cd06352">
    <property type="entry name" value="PBP1_NPR_GC-like"/>
    <property type="match status" value="1"/>
</dbReference>
<comment type="subcellular location">
    <subcellularLocation>
        <location evidence="2">Cell membrane</location>
        <topology evidence="2">Single-pass type I membrane protein</topology>
    </subcellularLocation>
</comment>
<organism evidence="20 21">
    <name type="scientific">Mytilus edulis</name>
    <name type="common">Blue mussel</name>
    <dbReference type="NCBI Taxonomy" id="6550"/>
    <lineage>
        <taxon>Eukaryota</taxon>
        <taxon>Metazoa</taxon>
        <taxon>Spiralia</taxon>
        <taxon>Lophotrochozoa</taxon>
        <taxon>Mollusca</taxon>
        <taxon>Bivalvia</taxon>
        <taxon>Autobranchia</taxon>
        <taxon>Pteriomorphia</taxon>
        <taxon>Mytilida</taxon>
        <taxon>Mytiloidea</taxon>
        <taxon>Mytilidae</taxon>
        <taxon>Mytilinae</taxon>
        <taxon>Mytilus</taxon>
    </lineage>
</organism>
<keyword evidence="9" id="KW-0342">GTP-binding</keyword>
<feature type="domain" description="Guanylate cyclase" evidence="19">
    <location>
        <begin position="814"/>
        <end position="988"/>
    </location>
</feature>
<evidence type="ECO:0000256" key="3">
    <source>
        <dbReference type="ARBA" id="ARBA00012202"/>
    </source>
</evidence>
<feature type="signal peptide" evidence="17">
    <location>
        <begin position="1"/>
        <end position="17"/>
    </location>
</feature>
<dbReference type="GO" id="GO:0005524">
    <property type="term" value="F:ATP binding"/>
    <property type="evidence" value="ECO:0007669"/>
    <property type="project" value="InterPro"/>
</dbReference>
<evidence type="ECO:0000256" key="5">
    <source>
        <dbReference type="ARBA" id="ARBA00022692"/>
    </source>
</evidence>
<name>A0A8S3UGR4_MYTED</name>
<evidence type="ECO:0000256" key="4">
    <source>
        <dbReference type="ARBA" id="ARBA00022475"/>
    </source>
</evidence>
<dbReference type="SMART" id="SM00044">
    <property type="entry name" value="CYCc"/>
    <property type="match status" value="1"/>
</dbReference>
<keyword evidence="5" id="KW-0812">Transmembrane</keyword>
<dbReference type="InterPro" id="IPR029787">
    <property type="entry name" value="Nucleotide_cyclase"/>
</dbReference>
<evidence type="ECO:0000256" key="17">
    <source>
        <dbReference type="SAM" id="SignalP"/>
    </source>
</evidence>
<evidence type="ECO:0000259" key="19">
    <source>
        <dbReference type="PROSITE" id="PS50125"/>
    </source>
</evidence>
<dbReference type="PROSITE" id="PS50125">
    <property type="entry name" value="GUANYLATE_CYCLASE_2"/>
    <property type="match status" value="1"/>
</dbReference>
<keyword evidence="11" id="KW-0675">Receptor</keyword>
<evidence type="ECO:0000256" key="14">
    <source>
        <dbReference type="ARBA" id="ARBA00023293"/>
    </source>
</evidence>
<evidence type="ECO:0000259" key="18">
    <source>
        <dbReference type="PROSITE" id="PS50011"/>
    </source>
</evidence>
<keyword evidence="21" id="KW-1185">Reference proteome</keyword>
<dbReference type="SUPFAM" id="SSF56112">
    <property type="entry name" value="Protein kinase-like (PK-like)"/>
    <property type="match status" value="1"/>
</dbReference>
<evidence type="ECO:0000313" key="21">
    <source>
        <dbReference type="Proteomes" id="UP000683360"/>
    </source>
</evidence>
<dbReference type="Gene3D" id="6.10.250.780">
    <property type="match status" value="1"/>
</dbReference>
<dbReference type="GO" id="GO:0005886">
    <property type="term" value="C:plasma membrane"/>
    <property type="evidence" value="ECO:0007669"/>
    <property type="project" value="UniProtKB-SubCell"/>
</dbReference>
<dbReference type="InterPro" id="IPR001245">
    <property type="entry name" value="Ser-Thr/Tyr_kinase_cat_dom"/>
</dbReference>
<dbReference type="Pfam" id="PF01094">
    <property type="entry name" value="ANF_receptor"/>
    <property type="match status" value="1"/>
</dbReference>
<sequence length="1091" mass="124704">MHVVLLLLLFVFRSAQDIPILNMLTLDKVDNFGYTVLTVTNMSLAKVDQLYGDVFKINYTFKYAGERCTPKGKMTTIAETKYSTGIDVFIGPVCGTDLEIAACMASSWNIPIISTSGSSDLVTNKTEFSTLTNMAFTMEKFALFYVHIFKFYHWKNIILIYEEKHPLLSLLAKSLYDVFIRMNITTIILPFKERNFEPLLQEGHKHSRVFATISTDDDFRKLILAAQSLGMTNGEYVHLFIRFYEVEHTGLHSWERKDEFDEVARSAYDSVLVLQPSRPESKLFTQFVKDVKETAFNEYNYTMHNEEVNIFTTAFYDSISVYAQIINETITDGGDIRDGLNISKKMKNRVFHGISGKISIDKNGDREPDFQLLDMNMDSGDFVIVAEYFGSIGTMVFRNDTSIHWPSDRGPPKNIPDCGFKGDNPHCKVKEFNSTGLIAGLFVAVFLVVVVAGLIMNRRLKKEADLKSQWWNIRLEDIIFRSQVVGSKHSKFSMLMSTDELRSLQNEITSTTTDFTSHNKKPAIYKMKDLQCNNLVKFFGLYRTLRGVFLVMEDCSRGSLQDILQNDSLNLDWDFKAALVTDLANGMSYLHASPILIHGRLNSDRCIIDSRFVLKISEFGLPSILGSNHLECVENEKECIWFAPECLRGDKVSQSSDVYSFAMIMFEILTRMSPFEEETEKTSIHDVIRKVKTKGDNPFRPSLPAMSDDVPKMIDLMQACWDESLFKRPTFRSIKKQLKEITGISASHNILDALLRRMEQYANNLEELVGQRTEAFLEEKKKSDQLLEQLLPKTVADKLKNNQIVEPEAYDSVTIYFSDIVGFTTISAESSPMEVQFVIYEIRKHVIYEKRTNLKKKIKTLQRKVKIKQHTPYQVLRKVVDLLNDLYCVFDAIIERYDVYKVETIGDAYMVVSGLPTRNGDDHVRQIAMMSLEIVQNVGIFKIRHFPGKHLQARIGIHSGPVCAGVVGTKMPRFCLFGDTVNTASRMESHGEAMKIHVSPDTKSLLDKHGGFNLEPRGNIEIKGKGLMKTYWLIKEIQTSWVKPNHHLSEYDSKIIITDDESEEMQPHFLNTATTLKPLEEDQRSIFNGII</sequence>